<dbReference type="GO" id="GO:0003755">
    <property type="term" value="F:peptidyl-prolyl cis-trans isomerase activity"/>
    <property type="evidence" value="ECO:0007669"/>
    <property type="project" value="UniProtKB-KW"/>
</dbReference>
<dbReference type="InterPro" id="IPR002130">
    <property type="entry name" value="Cyclophilin-type_PPIase_dom"/>
</dbReference>
<dbReference type="PANTHER" id="PTHR45625:SF4">
    <property type="entry name" value="PEPTIDYLPROLYL ISOMERASE DOMAIN AND WD REPEAT-CONTAINING PROTEIN 1"/>
    <property type="match status" value="1"/>
</dbReference>
<dbReference type="AlphaFoldDB" id="A0A6G4R4J9"/>
<dbReference type="EMBL" id="JAAKGT010000013">
    <property type="protein sequence ID" value="NGM52078.1"/>
    <property type="molecule type" value="Genomic_DNA"/>
</dbReference>
<accession>A0A6G4R4J9</accession>
<keyword evidence="2" id="KW-0697">Rotamase</keyword>
<comment type="caution">
    <text evidence="7">The sequence shown here is derived from an EMBL/GenBank/DDBJ whole genome shotgun (WGS) entry which is preliminary data.</text>
</comment>
<dbReference type="InterPro" id="IPR029000">
    <property type="entry name" value="Cyclophilin-like_dom_sf"/>
</dbReference>
<evidence type="ECO:0000256" key="3">
    <source>
        <dbReference type="ARBA" id="ARBA00023235"/>
    </source>
</evidence>
<gene>
    <name evidence="7" type="ORF">G5B46_20905</name>
</gene>
<keyword evidence="5" id="KW-0732">Signal</keyword>
<dbReference type="EC" id="5.2.1.8" evidence="1"/>
<sequence length="281" mass="29713">MKSAFRALGVAALALVSASAASAQVAAQGGEWRTPDPENVLVVETNKGRIVAELVPEAAPGHVERVRELARAGFYDGLTFFRVIDSFMAQTGDPKNDGTGGSDKPDLTAEFTFRRPGSGGSFTPTGKIGSLETGFVGPLAVTSQSSMLAAMTADGKVQTWANFCPGVLGMARAGDPNSANSQFFFMRQHYPSLEKVYTGFGRVLSGLDVVRAIKAGEPVPDPQDKMLSVKVLADIPADKRPTVQVMDTRSAAFVELVKKKQAELGAGYNICDVEVPAKVSK</sequence>
<evidence type="ECO:0000256" key="4">
    <source>
        <dbReference type="SAM" id="MobiDB-lite"/>
    </source>
</evidence>
<protein>
    <recommendedName>
        <fullName evidence="1">peptidylprolyl isomerase</fullName>
        <ecNumber evidence="1">5.2.1.8</ecNumber>
    </recommendedName>
</protein>
<reference evidence="7" key="1">
    <citation type="submission" date="2020-02" db="EMBL/GenBank/DDBJ databases">
        <authorList>
            <person name="Gao J."/>
            <person name="Sun J."/>
        </authorList>
    </citation>
    <scope>NUCLEOTIDE SEQUENCE</scope>
    <source>
        <strain evidence="7">602-2</strain>
    </source>
</reference>
<keyword evidence="3 7" id="KW-0413">Isomerase</keyword>
<feature type="signal peptide" evidence="5">
    <location>
        <begin position="1"/>
        <end position="23"/>
    </location>
</feature>
<dbReference type="PROSITE" id="PS50072">
    <property type="entry name" value="CSA_PPIASE_2"/>
    <property type="match status" value="1"/>
</dbReference>
<dbReference type="Pfam" id="PF00160">
    <property type="entry name" value="Pro_isomerase"/>
    <property type="match status" value="1"/>
</dbReference>
<dbReference type="SUPFAM" id="SSF50891">
    <property type="entry name" value="Cyclophilin-like"/>
    <property type="match status" value="1"/>
</dbReference>
<proteinExistence type="predicted"/>
<evidence type="ECO:0000313" key="7">
    <source>
        <dbReference type="EMBL" id="NGM52078.1"/>
    </source>
</evidence>
<evidence type="ECO:0000256" key="5">
    <source>
        <dbReference type="SAM" id="SignalP"/>
    </source>
</evidence>
<dbReference type="InterPro" id="IPR044666">
    <property type="entry name" value="Cyclophilin_A-like"/>
</dbReference>
<evidence type="ECO:0000256" key="1">
    <source>
        <dbReference type="ARBA" id="ARBA00013194"/>
    </source>
</evidence>
<feature type="region of interest" description="Disordered" evidence="4">
    <location>
        <begin position="91"/>
        <end position="124"/>
    </location>
</feature>
<dbReference type="PANTHER" id="PTHR45625">
    <property type="entry name" value="PEPTIDYL-PROLYL CIS-TRANS ISOMERASE-RELATED"/>
    <property type="match status" value="1"/>
</dbReference>
<organism evidence="7">
    <name type="scientific">Caulobacter sp. 602-2</name>
    <dbReference type="NCBI Taxonomy" id="2710887"/>
    <lineage>
        <taxon>Bacteria</taxon>
        <taxon>Pseudomonadati</taxon>
        <taxon>Pseudomonadota</taxon>
        <taxon>Alphaproteobacteria</taxon>
        <taxon>Caulobacterales</taxon>
        <taxon>Caulobacteraceae</taxon>
        <taxon>Caulobacter</taxon>
    </lineage>
</organism>
<feature type="chain" id="PRO_5026300732" description="peptidylprolyl isomerase" evidence="5">
    <location>
        <begin position="24"/>
        <end position="281"/>
    </location>
</feature>
<feature type="domain" description="PPIase cyclophilin-type" evidence="6">
    <location>
        <begin position="39"/>
        <end position="252"/>
    </location>
</feature>
<dbReference type="CDD" id="cd00317">
    <property type="entry name" value="cyclophilin"/>
    <property type="match status" value="1"/>
</dbReference>
<evidence type="ECO:0000259" key="6">
    <source>
        <dbReference type="PROSITE" id="PS50072"/>
    </source>
</evidence>
<evidence type="ECO:0000256" key="2">
    <source>
        <dbReference type="ARBA" id="ARBA00023110"/>
    </source>
</evidence>
<name>A0A6G4R4J9_9CAUL</name>
<dbReference type="Gene3D" id="2.40.100.10">
    <property type="entry name" value="Cyclophilin-like"/>
    <property type="match status" value="1"/>
</dbReference>
<dbReference type="RefSeq" id="WP_165262097.1">
    <property type="nucleotide sequence ID" value="NZ_JAAKGT010000013.1"/>
</dbReference>